<evidence type="ECO:0000313" key="3">
    <source>
        <dbReference type="Proteomes" id="UP001157006"/>
    </source>
</evidence>
<dbReference type="SUPFAM" id="SSF81383">
    <property type="entry name" value="F-box domain"/>
    <property type="match status" value="1"/>
</dbReference>
<gene>
    <name evidence="2" type="ORF">VFH_VI079080</name>
</gene>
<name>A0AAV1B586_VICFA</name>
<sequence length="209" mass="24285">MNTKSAMSRNLMAMFFLDDLIIEIITLLPVKPLLRLKCVSNSWNILISDLTFMKFHLKKSTTSPNPKFTLIINHLKPLEGDYSFRSDWSMIPYPISHLLENLSATFVVDSYYLLDNKEFSIAGSYNGLICLVGHSFTNTFSEYQEYWLRLWNPTSRIISQKIGYFHELHSFVFNFGWDDSAGTFKVVALHYIRDVHTSEVRFFTIGDNV</sequence>
<dbReference type="AlphaFoldDB" id="A0AAV1B586"/>
<dbReference type="PANTHER" id="PTHR31672">
    <property type="entry name" value="BNACNNG10540D PROTEIN"/>
    <property type="match status" value="1"/>
</dbReference>
<dbReference type="InterPro" id="IPR001810">
    <property type="entry name" value="F-box_dom"/>
</dbReference>
<dbReference type="InterPro" id="IPR036047">
    <property type="entry name" value="F-box-like_dom_sf"/>
</dbReference>
<evidence type="ECO:0000313" key="2">
    <source>
        <dbReference type="EMBL" id="CAI8617483.1"/>
    </source>
</evidence>
<dbReference type="Pfam" id="PF00646">
    <property type="entry name" value="F-box"/>
    <property type="match status" value="1"/>
</dbReference>
<dbReference type="InterPro" id="IPR050796">
    <property type="entry name" value="SCF_F-box_component"/>
</dbReference>
<dbReference type="Proteomes" id="UP001157006">
    <property type="component" value="Chromosome 6"/>
</dbReference>
<dbReference type="EMBL" id="OX451741">
    <property type="protein sequence ID" value="CAI8617483.1"/>
    <property type="molecule type" value="Genomic_DNA"/>
</dbReference>
<feature type="domain" description="F-box" evidence="1">
    <location>
        <begin position="18"/>
        <end position="53"/>
    </location>
</feature>
<protein>
    <recommendedName>
        <fullName evidence="1">F-box domain-containing protein</fullName>
    </recommendedName>
</protein>
<reference evidence="2 3" key="1">
    <citation type="submission" date="2023-01" db="EMBL/GenBank/DDBJ databases">
        <authorList>
            <person name="Kreplak J."/>
        </authorList>
    </citation>
    <scope>NUCLEOTIDE SEQUENCE [LARGE SCALE GENOMIC DNA]</scope>
</reference>
<dbReference type="PANTHER" id="PTHR31672:SF13">
    <property type="entry name" value="F-BOX PROTEIN CPR30-LIKE"/>
    <property type="match status" value="1"/>
</dbReference>
<keyword evidence="3" id="KW-1185">Reference proteome</keyword>
<proteinExistence type="predicted"/>
<accession>A0AAV1B586</accession>
<evidence type="ECO:0000259" key="1">
    <source>
        <dbReference type="Pfam" id="PF00646"/>
    </source>
</evidence>
<organism evidence="2 3">
    <name type="scientific">Vicia faba</name>
    <name type="common">Broad bean</name>
    <name type="synonym">Faba vulgaris</name>
    <dbReference type="NCBI Taxonomy" id="3906"/>
    <lineage>
        <taxon>Eukaryota</taxon>
        <taxon>Viridiplantae</taxon>
        <taxon>Streptophyta</taxon>
        <taxon>Embryophyta</taxon>
        <taxon>Tracheophyta</taxon>
        <taxon>Spermatophyta</taxon>
        <taxon>Magnoliopsida</taxon>
        <taxon>eudicotyledons</taxon>
        <taxon>Gunneridae</taxon>
        <taxon>Pentapetalae</taxon>
        <taxon>rosids</taxon>
        <taxon>fabids</taxon>
        <taxon>Fabales</taxon>
        <taxon>Fabaceae</taxon>
        <taxon>Papilionoideae</taxon>
        <taxon>50 kb inversion clade</taxon>
        <taxon>NPAAA clade</taxon>
        <taxon>Hologalegina</taxon>
        <taxon>IRL clade</taxon>
        <taxon>Fabeae</taxon>
        <taxon>Vicia</taxon>
    </lineage>
</organism>